<evidence type="ECO:0000313" key="2">
    <source>
        <dbReference type="Proteomes" id="UP000240760"/>
    </source>
</evidence>
<dbReference type="AlphaFoldDB" id="A0A2T4BXR4"/>
<proteinExistence type="predicted"/>
<name>A0A2T4BXR4_TRILO</name>
<reference evidence="1 2" key="1">
    <citation type="submission" date="2016-07" db="EMBL/GenBank/DDBJ databases">
        <title>Multiple horizontal gene transfer events from other fungi enriched the ability of initially mycotrophic Trichoderma (Ascomycota) to feed on dead plant biomass.</title>
        <authorList>
            <consortium name="DOE Joint Genome Institute"/>
            <person name="Aerts A."/>
            <person name="Atanasova L."/>
            <person name="Chenthamara K."/>
            <person name="Zhang J."/>
            <person name="Grujic M."/>
            <person name="Henrissat B."/>
            <person name="Kuo A."/>
            <person name="Salamov A."/>
            <person name="Lipzen A."/>
            <person name="Labutti K."/>
            <person name="Barry K."/>
            <person name="Miao Y."/>
            <person name="Rahimi M.J."/>
            <person name="Shen Q."/>
            <person name="Grigoriev I.V."/>
            <person name="Kubicek C.P."/>
            <person name="Druzhinina I.S."/>
        </authorList>
    </citation>
    <scope>NUCLEOTIDE SEQUENCE [LARGE SCALE GENOMIC DNA]</scope>
    <source>
        <strain evidence="1 2">ATCC 18648</strain>
    </source>
</reference>
<protein>
    <submittedName>
        <fullName evidence="1">Uncharacterized protein</fullName>
    </submittedName>
</protein>
<dbReference type="OrthoDB" id="6359816at2759"/>
<dbReference type="STRING" id="983965.A0A2T4BXR4"/>
<keyword evidence="2" id="KW-1185">Reference proteome</keyword>
<dbReference type="Proteomes" id="UP000240760">
    <property type="component" value="Unassembled WGS sequence"/>
</dbReference>
<accession>A0A2T4BXR4</accession>
<sequence length="128" mass="14942">MFALADKYLIKHLLIKSGWYFSKAVKDEEDLNILSQYTKAVYDLQFDSSNRLRFALIPEYQRRIDSHAAGSDLQQSLYCLLGEVPEFAKDMARSYIDRRFAQVDEWKARLAAKKKRRISESPSDLVDD</sequence>
<organism evidence="1 2">
    <name type="scientific">Trichoderma longibrachiatum ATCC 18648</name>
    <dbReference type="NCBI Taxonomy" id="983965"/>
    <lineage>
        <taxon>Eukaryota</taxon>
        <taxon>Fungi</taxon>
        <taxon>Dikarya</taxon>
        <taxon>Ascomycota</taxon>
        <taxon>Pezizomycotina</taxon>
        <taxon>Sordariomycetes</taxon>
        <taxon>Hypocreomycetidae</taxon>
        <taxon>Hypocreales</taxon>
        <taxon>Hypocreaceae</taxon>
        <taxon>Trichoderma</taxon>
    </lineage>
</organism>
<gene>
    <name evidence="1" type="ORF">M440DRAFT_1404214</name>
</gene>
<dbReference type="EMBL" id="KZ679137">
    <property type="protein sequence ID" value="PTB74006.1"/>
    <property type="molecule type" value="Genomic_DNA"/>
</dbReference>
<evidence type="ECO:0000313" key="1">
    <source>
        <dbReference type="EMBL" id="PTB74006.1"/>
    </source>
</evidence>